<organism evidence="2">
    <name type="scientific">Nothobranchius pienaari</name>
    <dbReference type="NCBI Taxonomy" id="704102"/>
    <lineage>
        <taxon>Eukaryota</taxon>
        <taxon>Metazoa</taxon>
        <taxon>Chordata</taxon>
        <taxon>Craniata</taxon>
        <taxon>Vertebrata</taxon>
        <taxon>Euteleostomi</taxon>
        <taxon>Actinopterygii</taxon>
        <taxon>Neopterygii</taxon>
        <taxon>Teleostei</taxon>
        <taxon>Neoteleostei</taxon>
        <taxon>Acanthomorphata</taxon>
        <taxon>Ovalentaria</taxon>
        <taxon>Atherinomorphae</taxon>
        <taxon>Cyprinodontiformes</taxon>
        <taxon>Nothobranchiidae</taxon>
        <taxon>Nothobranchius</taxon>
    </lineage>
</organism>
<dbReference type="GO" id="GO:0012505">
    <property type="term" value="C:endomembrane system"/>
    <property type="evidence" value="ECO:0007669"/>
    <property type="project" value="TreeGrafter"/>
</dbReference>
<comment type="similarity">
    <text evidence="1">Belongs to the CDK5RAP3 family.</text>
</comment>
<accession>A0A1A8L0N1</accession>
<gene>
    <name evidence="2" type="primary">CDK5RAP3</name>
</gene>
<dbReference type="GO" id="GO:0007346">
    <property type="term" value="P:regulation of mitotic cell cycle"/>
    <property type="evidence" value="ECO:0007669"/>
    <property type="project" value="TreeGrafter"/>
</dbReference>
<dbReference type="InterPro" id="IPR008491">
    <property type="entry name" value="CDK5RAP3"/>
</dbReference>
<reference evidence="2" key="2">
    <citation type="submission" date="2016-06" db="EMBL/GenBank/DDBJ databases">
        <title>The genome of a short-lived fish provides insights into sex chromosome evolution and the genetic control of aging.</title>
        <authorList>
            <person name="Reichwald K."/>
            <person name="Felder M."/>
            <person name="Petzold A."/>
            <person name="Koch P."/>
            <person name="Groth M."/>
            <person name="Platzer M."/>
        </authorList>
    </citation>
    <scope>NUCLEOTIDE SEQUENCE</scope>
    <source>
        <tissue evidence="2">Brain</tissue>
    </source>
</reference>
<proteinExistence type="inferred from homology"/>
<name>A0A1A8L0N1_9TELE</name>
<sequence length="281" mass="32296">MENIQNLPIDIQTSKLSDWLLDRRHCNMKWQSAIKTIREKINTAIQDMPENEEIKQLLSGSYIHYFHCLRIVEILKGTEASSKNIFGRYSSQRMKDWQEIISLYEADNVYLAEAASLLSRNVSYEGPALRKQLAKAQQLQQELSRREVECQSSVVELRERYYAACKQYGITGENVPRELQALLKDLPAVLEEVGKDAAKLEKQIQLYVAFSNFVCNWSEPVLPMLTFAQKKGNVTFYEWKTGKVPVIVERPVVEEVIPEALTENTVGLIFTVSCSHCTRED</sequence>
<dbReference type="Pfam" id="PF05600">
    <property type="entry name" value="CDK5RAP3"/>
    <property type="match status" value="1"/>
</dbReference>
<evidence type="ECO:0000313" key="2">
    <source>
        <dbReference type="EMBL" id="SBR37961.1"/>
    </source>
</evidence>
<dbReference type="PANTHER" id="PTHR14894:SF0">
    <property type="entry name" value="CDK5 REGULATORY SUBUNIT-ASSOCIATED PROTEIN 3"/>
    <property type="match status" value="1"/>
</dbReference>
<dbReference type="AlphaFoldDB" id="A0A1A8L0N1"/>
<reference evidence="2" key="1">
    <citation type="submission" date="2016-05" db="EMBL/GenBank/DDBJ databases">
        <authorList>
            <person name="Lavstsen T."/>
            <person name="Jespersen J.S."/>
        </authorList>
    </citation>
    <scope>NUCLEOTIDE SEQUENCE</scope>
    <source>
        <tissue evidence="2">Brain</tissue>
    </source>
</reference>
<evidence type="ECO:0000256" key="1">
    <source>
        <dbReference type="ARBA" id="ARBA00007478"/>
    </source>
</evidence>
<dbReference type="PANTHER" id="PTHR14894">
    <property type="entry name" value="CDK5 REGULATORY SUBUNIT-ASSOCIATED PROTEIN 3"/>
    <property type="match status" value="1"/>
</dbReference>
<dbReference type="EMBL" id="HAEF01000579">
    <property type="protein sequence ID" value="SBR37961.1"/>
    <property type="molecule type" value="Transcribed_RNA"/>
</dbReference>
<protein>
    <submittedName>
        <fullName evidence="2">CDK5 regulatory subunit associated protein 3</fullName>
    </submittedName>
</protein>